<protein>
    <submittedName>
        <fullName evidence="1">Uncharacterized protein</fullName>
    </submittedName>
</protein>
<sequence length="136" mass="15428">MEMIKCTYCGNNAELVTGERIYPHRPDLYALSFWLCAPCDAYVGCHKKGANVPAIGESDGTLPLGSLANAELRMWRQAAHSVLDPIWKSKQMGRRDVYRKLAKHLGIRYRLCHISLFGIDRCQKAIEFLKKEFPAS</sequence>
<comment type="caution">
    <text evidence="1">The sequence shown here is derived from an EMBL/GenBank/DDBJ whole genome shotgun (WGS) entry which is preliminary data.</text>
</comment>
<dbReference type="InterPro" id="IPR021686">
    <property type="entry name" value="DUF3268"/>
</dbReference>
<organism evidence="1 2">
    <name type="scientific">Snodgrassella alvi</name>
    <dbReference type="NCBI Taxonomy" id="1196083"/>
    <lineage>
        <taxon>Bacteria</taxon>
        <taxon>Pseudomonadati</taxon>
        <taxon>Pseudomonadota</taxon>
        <taxon>Betaproteobacteria</taxon>
        <taxon>Neisseriales</taxon>
        <taxon>Neisseriaceae</taxon>
        <taxon>Snodgrassella</taxon>
    </lineage>
</organism>
<gene>
    <name evidence="1" type="ORF">BHC49_09350</name>
</gene>
<dbReference type="Proteomes" id="UP000229434">
    <property type="component" value="Unassembled WGS sequence"/>
</dbReference>
<name>A0A2N9XWC5_9NEIS</name>
<accession>A0A2N9XWC5</accession>
<evidence type="ECO:0000313" key="1">
    <source>
        <dbReference type="EMBL" id="PIT53971.1"/>
    </source>
</evidence>
<evidence type="ECO:0000313" key="2">
    <source>
        <dbReference type="Proteomes" id="UP000229434"/>
    </source>
</evidence>
<proteinExistence type="predicted"/>
<dbReference type="Pfam" id="PF11672">
    <property type="entry name" value="DUF3268"/>
    <property type="match status" value="1"/>
</dbReference>
<dbReference type="AlphaFoldDB" id="A0A2N9XWC5"/>
<reference evidence="1" key="1">
    <citation type="journal article" date="2017" name="MBio">
        <title>Type VI secretion-mediated competition in the bee gut microbiome.</title>
        <authorList>
            <person name="Steele M.I."/>
            <person name="Kwong W.K."/>
            <person name="Powell J.E."/>
            <person name="Whiteley M."/>
            <person name="Moran N.A."/>
        </authorList>
    </citation>
    <scope>NUCLEOTIDE SEQUENCE [LARGE SCALE GENOMIC DNA]</scope>
    <source>
        <strain evidence="1">Nev3CBA3</strain>
    </source>
</reference>
<dbReference type="EMBL" id="MEIS01000118">
    <property type="protein sequence ID" value="PIT53971.1"/>
    <property type="molecule type" value="Genomic_DNA"/>
</dbReference>